<sequence>MKKKAVAIVMTGMICGLTAWGAGNGTVAEAAEGTTETVTEVQETEAEDENASNYPLTISTFNYEKEPVEETFTEAPKKVITAWQNSVETMLALELEDNIISIIGVTKDDITPSLQDAYAKIEDKEFNDFTDSNAAMSKEAAIMLEPDFILAWKSTFSEKSLGDVDYWHKNGVNTYMALNSNDISEKRTVENEYQDILTIGKIFNVEDKAQAIVDEMEAAVDKVTEAAKGKEKKKVLVVEFLGDSINVYGDTMLAGDMVTKMGGELADADGQIGKEDLVALDPDAIFVIHMEGYGEGAGSEALKNITEDPAFSSLKAVKDNQVFPLNLSDVYTSGIRTIDGLNAIGEALYPELYQE</sequence>
<evidence type="ECO:0000259" key="3">
    <source>
        <dbReference type="PROSITE" id="PS50983"/>
    </source>
</evidence>
<dbReference type="Proteomes" id="UP000245412">
    <property type="component" value="Unassembled WGS sequence"/>
</dbReference>
<comment type="similarity">
    <text evidence="1">Belongs to the bacterial solute-binding protein 8 family.</text>
</comment>
<protein>
    <submittedName>
        <fullName evidence="4">Iron complex transport system substrate-binding protein</fullName>
    </submittedName>
</protein>
<dbReference type="InterPro" id="IPR002491">
    <property type="entry name" value="ABC_transptr_periplasmic_BD"/>
</dbReference>
<evidence type="ECO:0000313" key="4">
    <source>
        <dbReference type="EMBL" id="PWJ76803.1"/>
    </source>
</evidence>
<dbReference type="Pfam" id="PF01497">
    <property type="entry name" value="Peripla_BP_2"/>
    <property type="match status" value="1"/>
</dbReference>
<reference evidence="4 5" key="1">
    <citation type="submission" date="2018-05" db="EMBL/GenBank/DDBJ databases">
        <authorList>
            <person name="Goeker M."/>
            <person name="Huntemann M."/>
            <person name="Clum A."/>
            <person name="Pillay M."/>
            <person name="Palaniappan K."/>
            <person name="Varghese N."/>
            <person name="Mikhailova N."/>
            <person name="Stamatis D."/>
            <person name="Reddy T."/>
            <person name="Daum C."/>
            <person name="Shapiro N."/>
            <person name="Ivanova N."/>
            <person name="Kyrpides N."/>
            <person name="Woyke T."/>
        </authorList>
    </citation>
    <scope>NUCLEOTIDE SEQUENCE [LARGE SCALE GENOMIC DNA]</scope>
    <source>
        <strain evidence="4 5">DSM 26524</strain>
    </source>
</reference>
<feature type="signal peptide" evidence="2">
    <location>
        <begin position="1"/>
        <end position="21"/>
    </location>
</feature>
<name>A0AB73T662_9FIRM</name>
<evidence type="ECO:0000256" key="1">
    <source>
        <dbReference type="ARBA" id="ARBA00008814"/>
    </source>
</evidence>
<proteinExistence type="inferred from homology"/>
<dbReference type="EMBL" id="QGGY01000004">
    <property type="protein sequence ID" value="PWJ76803.1"/>
    <property type="molecule type" value="Genomic_DNA"/>
</dbReference>
<dbReference type="PROSITE" id="PS50983">
    <property type="entry name" value="FE_B12_PBP"/>
    <property type="match status" value="1"/>
</dbReference>
<dbReference type="InterPro" id="IPR050902">
    <property type="entry name" value="ABC_Transporter_SBP"/>
</dbReference>
<accession>A0AB73T662</accession>
<dbReference type="AlphaFoldDB" id="A0AB73T662"/>
<feature type="domain" description="Fe/B12 periplasmic-binding" evidence="3">
    <location>
        <begin position="78"/>
        <end position="352"/>
    </location>
</feature>
<comment type="caution">
    <text evidence="4">The sequence shown here is derived from an EMBL/GenBank/DDBJ whole genome shotgun (WGS) entry which is preliminary data.</text>
</comment>
<dbReference type="PANTHER" id="PTHR30535:SF7">
    <property type="entry name" value="IRON(III) DICITRATE-BINDING PROTEIN"/>
    <property type="match status" value="1"/>
</dbReference>
<dbReference type="Gene3D" id="3.40.50.1980">
    <property type="entry name" value="Nitrogenase molybdenum iron protein domain"/>
    <property type="match status" value="2"/>
</dbReference>
<dbReference type="RefSeq" id="WP_109625938.1">
    <property type="nucleotide sequence ID" value="NZ_CABJAT010000013.1"/>
</dbReference>
<gene>
    <name evidence="4" type="ORF">C7383_104249</name>
</gene>
<feature type="chain" id="PRO_5044497157" evidence="2">
    <location>
        <begin position="22"/>
        <end position="355"/>
    </location>
</feature>
<organism evidence="4 5">
    <name type="scientific">Murimonas intestini</name>
    <dbReference type="NCBI Taxonomy" id="1337051"/>
    <lineage>
        <taxon>Bacteria</taxon>
        <taxon>Bacillati</taxon>
        <taxon>Bacillota</taxon>
        <taxon>Clostridia</taxon>
        <taxon>Lachnospirales</taxon>
        <taxon>Lachnospiraceae</taxon>
        <taxon>Murimonas</taxon>
    </lineage>
</organism>
<evidence type="ECO:0000313" key="5">
    <source>
        <dbReference type="Proteomes" id="UP000245412"/>
    </source>
</evidence>
<keyword evidence="5" id="KW-1185">Reference proteome</keyword>
<dbReference type="PANTHER" id="PTHR30535">
    <property type="entry name" value="VITAMIN B12-BINDING PROTEIN"/>
    <property type="match status" value="1"/>
</dbReference>
<dbReference type="SUPFAM" id="SSF53807">
    <property type="entry name" value="Helical backbone' metal receptor"/>
    <property type="match status" value="1"/>
</dbReference>
<keyword evidence="2" id="KW-0732">Signal</keyword>
<evidence type="ECO:0000256" key="2">
    <source>
        <dbReference type="SAM" id="SignalP"/>
    </source>
</evidence>